<dbReference type="AlphaFoldDB" id="A0A0D1Z7U5"/>
<organism evidence="3 4">
    <name type="scientific">Exophiala sideris</name>
    <dbReference type="NCBI Taxonomy" id="1016849"/>
    <lineage>
        <taxon>Eukaryota</taxon>
        <taxon>Fungi</taxon>
        <taxon>Dikarya</taxon>
        <taxon>Ascomycota</taxon>
        <taxon>Pezizomycotina</taxon>
        <taxon>Eurotiomycetes</taxon>
        <taxon>Chaetothyriomycetidae</taxon>
        <taxon>Chaetothyriales</taxon>
        <taxon>Herpotrichiellaceae</taxon>
        <taxon>Exophiala</taxon>
    </lineage>
</organism>
<name>A0A0D1Z7U5_9EURO</name>
<reference evidence="3 4" key="1">
    <citation type="submission" date="2015-01" db="EMBL/GenBank/DDBJ databases">
        <title>The Genome Sequence of Exophiala sideris CBS121828.</title>
        <authorList>
            <consortium name="The Broad Institute Genomics Platform"/>
            <person name="Cuomo C."/>
            <person name="de Hoog S."/>
            <person name="Gorbushina A."/>
            <person name="Stielow B."/>
            <person name="Teixiera M."/>
            <person name="Abouelleil A."/>
            <person name="Chapman S.B."/>
            <person name="Priest M."/>
            <person name="Young S.K."/>
            <person name="Wortman J."/>
            <person name="Nusbaum C."/>
            <person name="Birren B."/>
        </authorList>
    </citation>
    <scope>NUCLEOTIDE SEQUENCE [LARGE SCALE GENOMIC DNA]</scope>
    <source>
        <strain evidence="3 4">CBS 121828</strain>
    </source>
</reference>
<dbReference type="PANTHER" id="PTHR34598">
    <property type="entry name" value="BLL6449 PROTEIN"/>
    <property type="match status" value="1"/>
</dbReference>
<dbReference type="NCBIfam" id="NF041278">
    <property type="entry name" value="CmcJ_NvfI_EfuI"/>
    <property type="match status" value="1"/>
</dbReference>
<dbReference type="Proteomes" id="UP000053599">
    <property type="component" value="Unassembled WGS sequence"/>
</dbReference>
<evidence type="ECO:0000256" key="2">
    <source>
        <dbReference type="SAM" id="Phobius"/>
    </source>
</evidence>
<dbReference type="HOGENOM" id="CLU_042688_2_0_1"/>
<dbReference type="GO" id="GO:0016491">
    <property type="term" value="F:oxidoreductase activity"/>
    <property type="evidence" value="ECO:0007669"/>
    <property type="project" value="InterPro"/>
</dbReference>
<dbReference type="InterPro" id="IPR044053">
    <property type="entry name" value="AsaB-like"/>
</dbReference>
<evidence type="ECO:0000313" key="3">
    <source>
        <dbReference type="EMBL" id="KIV82883.1"/>
    </source>
</evidence>
<sequence>MTTTTVTLPTAPTVSYPLLPSTKRRNRSGQLGACIEIALLAASMTLWYYLEVKDGGIIQTYPGTAFEKRRKHVPHDIKVNDMRPARDEFTIDKCGFQLVNHKSAVKDFGNEEHTKEVWYPEVKSLIKKVTGANDVHIISHMTRQATTADSQEDAKDKKDTDFVTLNNPARFVHVDQSYRGAEQLLFLNLPEEEAERRLKKRWAIVNVWAPINKPVKRDPLAFCDFRTIDENDFRTVVANLPPRGKGEYGNVSKNLSHKARAEYSSNGETSARYEVTNLAHNPGQKWYYASDMTPEEAWVFKIFDSKTDGRARCAVHSSFPYKDQPERGEPRTSVEIRTFVFWDDEEST</sequence>
<dbReference type="OrthoDB" id="412788at2759"/>
<keyword evidence="2" id="KW-1133">Transmembrane helix</keyword>
<comment type="similarity">
    <text evidence="1">Belongs to the asaB hydroxylase/desaturase family.</text>
</comment>
<dbReference type="STRING" id="1016849.A0A0D1Z7U5"/>
<keyword evidence="2" id="KW-0472">Membrane</keyword>
<dbReference type="PANTHER" id="PTHR34598:SF3">
    <property type="entry name" value="OXIDOREDUCTASE AN1597"/>
    <property type="match status" value="1"/>
</dbReference>
<proteinExistence type="inferred from homology"/>
<gene>
    <name evidence="3" type="ORF">PV11_04950</name>
</gene>
<feature type="transmembrane region" description="Helical" evidence="2">
    <location>
        <begin position="31"/>
        <end position="50"/>
    </location>
</feature>
<evidence type="ECO:0000313" key="4">
    <source>
        <dbReference type="Proteomes" id="UP000053599"/>
    </source>
</evidence>
<keyword evidence="2" id="KW-0812">Transmembrane</keyword>
<evidence type="ECO:0008006" key="5">
    <source>
        <dbReference type="Google" id="ProtNLM"/>
    </source>
</evidence>
<evidence type="ECO:0000256" key="1">
    <source>
        <dbReference type="ARBA" id="ARBA00023604"/>
    </source>
</evidence>
<dbReference type="EMBL" id="KN846952">
    <property type="protein sequence ID" value="KIV82883.1"/>
    <property type="molecule type" value="Genomic_DNA"/>
</dbReference>
<protein>
    <recommendedName>
        <fullName evidence="5">GA4 desaturase family protein</fullName>
    </recommendedName>
</protein>
<accession>A0A0D1Z7U5</accession>